<evidence type="ECO:0000259" key="1">
    <source>
        <dbReference type="Pfam" id="PF11984"/>
    </source>
</evidence>
<organism evidence="2">
    <name type="scientific">uncultured Desulfobacterium sp</name>
    <dbReference type="NCBI Taxonomy" id="201089"/>
    <lineage>
        <taxon>Bacteria</taxon>
        <taxon>Pseudomonadati</taxon>
        <taxon>Thermodesulfobacteriota</taxon>
        <taxon>Desulfobacteria</taxon>
        <taxon>Desulfobacterales</taxon>
        <taxon>Desulfobacteriaceae</taxon>
        <taxon>Desulfobacterium</taxon>
        <taxon>environmental samples</taxon>
    </lineage>
</organism>
<sequence>MGEWTGARQSMEQKIIDELDLSEYIIAKFRNPKNREVNFYVAYYESQLAGEAIHSPESCLPASGWNSIQEGTTGILIDDTKTIKINRSFIEKGGDRELVYFWFPQRGRILTNIYQIKLYGFWDALTKRRTDGALVRLITTVYTDEEIKDADIRLQRFAKEIVPVLNQFLPN</sequence>
<name>E1YK47_9BACT</name>
<feature type="domain" description="Methanolan biosynthesis EpsI" evidence="1">
    <location>
        <begin position="1"/>
        <end position="168"/>
    </location>
</feature>
<dbReference type="InterPro" id="IPR014263">
    <property type="entry name" value="Methanolan_biosynth_EpsI"/>
</dbReference>
<protein>
    <recommendedName>
        <fullName evidence="1">Methanolan biosynthesis EpsI domain-containing protein</fullName>
    </recommendedName>
</protein>
<accession>E1YK47</accession>
<dbReference type="NCBIfam" id="TIGR02914">
    <property type="entry name" value="EpsI_fam"/>
    <property type="match status" value="1"/>
</dbReference>
<proteinExistence type="predicted"/>
<gene>
    <name evidence="2" type="ORF">N47_E51630</name>
</gene>
<dbReference type="EMBL" id="FR695877">
    <property type="protein sequence ID" value="CBX31651.1"/>
    <property type="molecule type" value="Genomic_DNA"/>
</dbReference>
<evidence type="ECO:0000313" key="2">
    <source>
        <dbReference type="EMBL" id="CBX31651.1"/>
    </source>
</evidence>
<dbReference type="AlphaFoldDB" id="E1YK47"/>
<dbReference type="Pfam" id="PF11984">
    <property type="entry name" value="DUF3485"/>
    <property type="match status" value="1"/>
</dbReference>
<reference evidence="2" key="1">
    <citation type="journal article" date="2011" name="Environ. Microbiol.">
        <title>Genomic insights into the metabolic potential of the polycyclic aromatic hydrocarbon degrading sulfate-reducing Deltaproteobacterium N47.</title>
        <authorList>
            <person name="Bergmann F."/>
            <person name="Selesi D."/>
            <person name="Weinmaier T."/>
            <person name="Tischler P."/>
            <person name="Rattei T."/>
            <person name="Meckenstock R.U."/>
        </authorList>
    </citation>
    <scope>NUCLEOTIDE SEQUENCE</scope>
</reference>